<accession>A0A9P1DGG1</accession>
<evidence type="ECO:0000256" key="2">
    <source>
        <dbReference type="ARBA" id="ARBA00023134"/>
    </source>
</evidence>
<dbReference type="InterPro" id="IPR024156">
    <property type="entry name" value="Small_GTPase_ARF"/>
</dbReference>
<evidence type="ECO:0000313" key="5">
    <source>
        <dbReference type="EMBL" id="CAI4009668.1"/>
    </source>
</evidence>
<dbReference type="OrthoDB" id="414781at2759"/>
<reference evidence="6" key="2">
    <citation type="submission" date="2024-04" db="EMBL/GenBank/DDBJ databases">
        <authorList>
            <person name="Chen Y."/>
            <person name="Shah S."/>
            <person name="Dougan E. K."/>
            <person name="Thang M."/>
            <person name="Chan C."/>
        </authorList>
    </citation>
    <scope>NUCLEOTIDE SEQUENCE [LARGE SCALE GENOMIC DNA]</scope>
</reference>
<dbReference type="EMBL" id="CAMXCT030004588">
    <property type="protein sequence ID" value="CAL4796980.1"/>
    <property type="molecule type" value="Genomic_DNA"/>
</dbReference>
<dbReference type="PROSITE" id="PS51417">
    <property type="entry name" value="ARF"/>
    <property type="match status" value="1"/>
</dbReference>
<keyword evidence="2 3" id="KW-0342">GTP-binding</keyword>
<dbReference type="EMBL" id="CAMXCT010004588">
    <property type="protein sequence ID" value="CAI4009668.1"/>
    <property type="molecule type" value="Genomic_DNA"/>
</dbReference>
<evidence type="ECO:0000256" key="4">
    <source>
        <dbReference type="PIRSR" id="PIRSR606689-2"/>
    </source>
</evidence>
<dbReference type="GO" id="GO:0005525">
    <property type="term" value="F:GTP binding"/>
    <property type="evidence" value="ECO:0007669"/>
    <property type="project" value="UniProtKB-KW"/>
</dbReference>
<dbReference type="SMART" id="SM00177">
    <property type="entry name" value="ARF"/>
    <property type="match status" value="1"/>
</dbReference>
<proteinExistence type="predicted"/>
<evidence type="ECO:0000256" key="1">
    <source>
        <dbReference type="ARBA" id="ARBA00022741"/>
    </source>
</evidence>
<sequence>MLQCVSAVSDRFSSLSGTQSYQFLMLGLEGAGKTTFLYKLKINGYKKADVQADMVYLKEVKQDPGYHFEELSSPTIGQYSIWEVPGNDVMRPLWPMFYRYLHIHGVFFVVDAFSPTCFDLDQENFRKLSKARDALFHLLHEDELRVSVFFLVLNVNRSTEDAAKKEEEEQEENALFEMLGVPEIEQMVHMKTRFRKVVLNCANISRKDSNWENILKDFRKMQVQIQSQIGS</sequence>
<dbReference type="PANTHER" id="PTHR11711">
    <property type="entry name" value="ADP RIBOSYLATION FACTOR-RELATED"/>
    <property type="match status" value="1"/>
</dbReference>
<dbReference type="AlphaFoldDB" id="A0A9P1DGG1"/>
<feature type="binding site" evidence="4">
    <location>
        <position position="34"/>
    </location>
    <ligand>
        <name>Mg(2+)</name>
        <dbReference type="ChEBI" id="CHEBI:18420"/>
    </ligand>
</feature>
<name>A0A9P1DGG1_9DINO</name>
<evidence type="ECO:0000313" key="6">
    <source>
        <dbReference type="EMBL" id="CAL1163043.1"/>
    </source>
</evidence>
<dbReference type="GO" id="GO:0003924">
    <property type="term" value="F:GTPase activity"/>
    <property type="evidence" value="ECO:0007669"/>
    <property type="project" value="InterPro"/>
</dbReference>
<keyword evidence="8" id="KW-1185">Reference proteome</keyword>
<comment type="caution">
    <text evidence="5">The sequence shown here is derived from an EMBL/GenBank/DDBJ whole genome shotgun (WGS) entry which is preliminary data.</text>
</comment>
<dbReference type="Proteomes" id="UP001152797">
    <property type="component" value="Unassembled WGS sequence"/>
</dbReference>
<dbReference type="InterPro" id="IPR027417">
    <property type="entry name" value="P-loop_NTPase"/>
</dbReference>
<feature type="binding site" evidence="3">
    <location>
        <begin position="27"/>
        <end position="34"/>
    </location>
    <ligand>
        <name>GTP</name>
        <dbReference type="ChEBI" id="CHEBI:37565"/>
    </ligand>
</feature>
<dbReference type="Gene3D" id="3.40.50.300">
    <property type="entry name" value="P-loop containing nucleotide triphosphate hydrolases"/>
    <property type="match status" value="1"/>
</dbReference>
<evidence type="ECO:0000313" key="7">
    <source>
        <dbReference type="EMBL" id="CAL4796980.1"/>
    </source>
</evidence>
<gene>
    <name evidence="5" type="ORF">C1SCF055_LOCUS35008</name>
</gene>
<keyword evidence="4" id="KW-0479">Metal-binding</keyword>
<protein>
    <submittedName>
        <fullName evidence="7">ADP-ribosylation factor</fullName>
    </submittedName>
</protein>
<evidence type="ECO:0000313" key="8">
    <source>
        <dbReference type="Proteomes" id="UP001152797"/>
    </source>
</evidence>
<dbReference type="GO" id="GO:0046872">
    <property type="term" value="F:metal ion binding"/>
    <property type="evidence" value="ECO:0007669"/>
    <property type="project" value="UniProtKB-KW"/>
</dbReference>
<dbReference type="InterPro" id="IPR006689">
    <property type="entry name" value="Small_GTPase_ARF/SAR"/>
</dbReference>
<reference evidence="5" key="1">
    <citation type="submission" date="2022-10" db="EMBL/GenBank/DDBJ databases">
        <authorList>
            <person name="Chen Y."/>
            <person name="Dougan E. K."/>
            <person name="Chan C."/>
            <person name="Rhodes N."/>
            <person name="Thang M."/>
        </authorList>
    </citation>
    <scope>NUCLEOTIDE SEQUENCE</scope>
</reference>
<evidence type="ECO:0000256" key="3">
    <source>
        <dbReference type="PIRSR" id="PIRSR606689-1"/>
    </source>
</evidence>
<keyword evidence="4" id="KW-0460">Magnesium</keyword>
<dbReference type="Pfam" id="PF00025">
    <property type="entry name" value="Arf"/>
    <property type="match status" value="1"/>
</dbReference>
<organism evidence="5">
    <name type="scientific">Cladocopium goreaui</name>
    <dbReference type="NCBI Taxonomy" id="2562237"/>
    <lineage>
        <taxon>Eukaryota</taxon>
        <taxon>Sar</taxon>
        <taxon>Alveolata</taxon>
        <taxon>Dinophyceae</taxon>
        <taxon>Suessiales</taxon>
        <taxon>Symbiodiniaceae</taxon>
        <taxon>Cladocopium</taxon>
    </lineage>
</organism>
<dbReference type="SUPFAM" id="SSF52540">
    <property type="entry name" value="P-loop containing nucleoside triphosphate hydrolases"/>
    <property type="match status" value="1"/>
</dbReference>
<dbReference type="EMBL" id="CAMXCT020004588">
    <property type="protein sequence ID" value="CAL1163043.1"/>
    <property type="molecule type" value="Genomic_DNA"/>
</dbReference>
<keyword evidence="1 3" id="KW-0547">Nucleotide-binding</keyword>
<feature type="binding site" evidence="3">
    <location>
        <position position="86"/>
    </location>
    <ligand>
        <name>GTP</name>
        <dbReference type="ChEBI" id="CHEBI:37565"/>
    </ligand>
</feature>